<evidence type="ECO:0000313" key="9">
    <source>
        <dbReference type="Proteomes" id="UP000712600"/>
    </source>
</evidence>
<evidence type="ECO:0000256" key="5">
    <source>
        <dbReference type="ARBA" id="ARBA00024045"/>
    </source>
</evidence>
<organism evidence="8 9">
    <name type="scientific">Brassica cretica</name>
    <name type="common">Mustard</name>
    <dbReference type="NCBI Taxonomy" id="69181"/>
    <lineage>
        <taxon>Eukaryota</taxon>
        <taxon>Viridiplantae</taxon>
        <taxon>Streptophyta</taxon>
        <taxon>Embryophyta</taxon>
        <taxon>Tracheophyta</taxon>
        <taxon>Spermatophyta</taxon>
        <taxon>Magnoliopsida</taxon>
        <taxon>eudicotyledons</taxon>
        <taxon>Gunneridae</taxon>
        <taxon>Pentapetalae</taxon>
        <taxon>rosids</taxon>
        <taxon>malvids</taxon>
        <taxon>Brassicales</taxon>
        <taxon>Brassicaceae</taxon>
        <taxon>Brassiceae</taxon>
        <taxon>Brassica</taxon>
    </lineage>
</organism>
<feature type="compositionally biased region" description="Low complexity" evidence="6">
    <location>
        <begin position="299"/>
        <end position="313"/>
    </location>
</feature>
<comment type="caution">
    <text evidence="8">The sequence shown here is derived from an EMBL/GenBank/DDBJ whole genome shotgun (WGS) entry which is preliminary data.</text>
</comment>
<feature type="region of interest" description="Disordered" evidence="6">
    <location>
        <begin position="242"/>
        <end position="339"/>
    </location>
</feature>
<sequence>MATGEMKPETKKTEQKQFPQVKDPTPPLALPYKTCNLKVSIHCEGCKRKVKKILTSIEGVYRVDIDVKQNNVTVMGIVSPEILLKKLHKAGKNADLVPEIPDPTCNLKVSIHCEGCKRKVKKILTSIEGVYRVDIDVKQNNVTVMGIVSPEILLKKLHKAGKNADLVPEIPDPVENKPHDPKKKNKKKKEEKSEITDKVTSPGSDKPESEKPDGAGKCSSGDNSEACVPVKEDKCEILKKKDSAPADSSLPSLVDSPASTESPAPTAEKKAEESSGSVGKKKKKKGQSMSNVNNPTGGPARTRSLPSPTTTPASEDHDRSNNQHDGHQMLTNNITPRQDMYPYPPNYYAPQIMYGVSYNVAQPPVSVDAASYYSPATPHSYAYMHPGYLPSDQNPYPSRPSDSFELFSDENPNGCSVM</sequence>
<evidence type="ECO:0000259" key="7">
    <source>
        <dbReference type="PROSITE" id="PS50846"/>
    </source>
</evidence>
<feature type="domain" description="HMA" evidence="7">
    <location>
        <begin position="102"/>
        <end position="165"/>
    </location>
</feature>
<dbReference type="SUPFAM" id="SSF55008">
    <property type="entry name" value="HMA, heavy metal-associated domain"/>
    <property type="match status" value="2"/>
</dbReference>
<dbReference type="PANTHER" id="PTHR45868">
    <property type="entry name" value="HEAVY METAL-ASSOCIATED ISOPRENYLATED PLANT PROTEIN 33-RELATED"/>
    <property type="match status" value="1"/>
</dbReference>
<feature type="compositionally biased region" description="Basic and acidic residues" evidence="6">
    <location>
        <begin position="205"/>
        <end position="214"/>
    </location>
</feature>
<feature type="domain" description="HMA" evidence="7">
    <location>
        <begin position="32"/>
        <end position="95"/>
    </location>
</feature>
<feature type="compositionally biased region" description="Basic and acidic residues" evidence="6">
    <location>
        <begin position="188"/>
        <end position="197"/>
    </location>
</feature>
<accession>A0A8S9NM70</accession>
<keyword evidence="1" id="KW-0488">Methylation</keyword>
<keyword evidence="2" id="KW-0479">Metal-binding</keyword>
<feature type="region of interest" description="Disordered" evidence="6">
    <location>
        <begin position="390"/>
        <end position="418"/>
    </location>
</feature>
<feature type="region of interest" description="Disordered" evidence="6">
    <location>
        <begin position="165"/>
        <end position="227"/>
    </location>
</feature>
<dbReference type="Proteomes" id="UP000712600">
    <property type="component" value="Unassembled WGS sequence"/>
</dbReference>
<feature type="compositionally biased region" description="Basic and acidic residues" evidence="6">
    <location>
        <begin position="1"/>
        <end position="15"/>
    </location>
</feature>
<dbReference type="GO" id="GO:0046872">
    <property type="term" value="F:metal ion binding"/>
    <property type="evidence" value="ECO:0007669"/>
    <property type="project" value="UniProtKB-KW"/>
</dbReference>
<evidence type="ECO:0000256" key="4">
    <source>
        <dbReference type="ARBA" id="ARBA00023289"/>
    </source>
</evidence>
<dbReference type="InterPro" id="IPR006121">
    <property type="entry name" value="HMA_dom"/>
</dbReference>
<feature type="compositionally biased region" description="Basic and acidic residues" evidence="6">
    <location>
        <begin position="314"/>
        <end position="327"/>
    </location>
</feature>
<evidence type="ECO:0000256" key="3">
    <source>
        <dbReference type="ARBA" id="ARBA00023288"/>
    </source>
</evidence>
<evidence type="ECO:0000256" key="2">
    <source>
        <dbReference type="ARBA" id="ARBA00022723"/>
    </source>
</evidence>
<protein>
    <recommendedName>
        <fullName evidence="7">HMA domain-containing protein</fullName>
    </recommendedName>
</protein>
<feature type="region of interest" description="Disordered" evidence="6">
    <location>
        <begin position="1"/>
        <end position="25"/>
    </location>
</feature>
<dbReference type="Pfam" id="PF00403">
    <property type="entry name" value="HMA"/>
    <property type="match status" value="2"/>
</dbReference>
<comment type="similarity">
    <text evidence="5">Belongs to the HIPP family.</text>
</comment>
<proteinExistence type="inferred from homology"/>
<evidence type="ECO:0000256" key="1">
    <source>
        <dbReference type="ARBA" id="ARBA00022481"/>
    </source>
</evidence>
<dbReference type="EMBL" id="QGKX02001621">
    <property type="protein sequence ID" value="KAF3503706.1"/>
    <property type="molecule type" value="Genomic_DNA"/>
</dbReference>
<evidence type="ECO:0000313" key="8">
    <source>
        <dbReference type="EMBL" id="KAF3503706.1"/>
    </source>
</evidence>
<keyword evidence="3" id="KW-0449">Lipoprotein</keyword>
<keyword evidence="4" id="KW-0636">Prenylation</keyword>
<evidence type="ECO:0000256" key="6">
    <source>
        <dbReference type="SAM" id="MobiDB-lite"/>
    </source>
</evidence>
<dbReference type="PANTHER" id="PTHR45868:SF69">
    <property type="entry name" value="HEAVY METAL-ASSOCIATED ISOPRENYLATED PLANT PROTEIN 35"/>
    <property type="match status" value="1"/>
</dbReference>
<dbReference type="CDD" id="cd00371">
    <property type="entry name" value="HMA"/>
    <property type="match status" value="2"/>
</dbReference>
<reference evidence="8" key="1">
    <citation type="submission" date="2019-12" db="EMBL/GenBank/DDBJ databases">
        <title>Genome sequencing and annotation of Brassica cretica.</title>
        <authorList>
            <person name="Studholme D.J."/>
            <person name="Sarris P."/>
        </authorList>
    </citation>
    <scope>NUCLEOTIDE SEQUENCE</scope>
    <source>
        <strain evidence="8">PFS-109/04</strain>
        <tissue evidence="8">Leaf</tissue>
    </source>
</reference>
<gene>
    <name evidence="8" type="ORF">F2Q69_00041391</name>
</gene>
<dbReference type="Gene3D" id="3.30.70.100">
    <property type="match status" value="2"/>
</dbReference>
<dbReference type="InterPro" id="IPR036163">
    <property type="entry name" value="HMA_dom_sf"/>
</dbReference>
<name>A0A8S9NM70_BRACR</name>
<dbReference type="AlphaFoldDB" id="A0A8S9NM70"/>
<feature type="compositionally biased region" description="Polar residues" evidence="6">
    <location>
        <begin position="287"/>
        <end position="296"/>
    </location>
</feature>
<dbReference type="PROSITE" id="PS50846">
    <property type="entry name" value="HMA_2"/>
    <property type="match status" value="2"/>
</dbReference>